<sequence length="310" mass="32188">MQTASEHLKGNMFYFLKTSAFLLLLGVDQSAASALRQTPTQPHEALLGPVLPTGYNEPEQHDNTTWGSLRMLFKRNCVFDDRPGAGNYCSGDNALCCYHMKPSDGGFCCGGEDFGSCCGAACCPKGFYCAYADETTSSCCADGDSCGGIPQQTQAPASTTVVTKLITTVEDGTTITRTSTDATEAGGHVPDKTDGSAPIETGGEGSNPARESGSGGSDKAVIVGGVLGGAALAVIVAALAFIGSRRGWFRKVPTVGSPVPVPAVEQKPAEQVPSHLAHRNFHAQPYSYDGGPAAQLVGTPRAEMPGSEMR</sequence>
<feature type="signal peptide" evidence="3">
    <location>
        <begin position="1"/>
        <end position="32"/>
    </location>
</feature>
<feature type="region of interest" description="Disordered" evidence="1">
    <location>
        <begin position="175"/>
        <end position="216"/>
    </location>
</feature>
<keyword evidence="2" id="KW-0472">Membrane</keyword>
<evidence type="ECO:0000313" key="4">
    <source>
        <dbReference type="EMBL" id="SPO02982.1"/>
    </source>
</evidence>
<name>A0AAE8N1C0_9PEZI</name>
<evidence type="ECO:0000313" key="5">
    <source>
        <dbReference type="Proteomes" id="UP001187682"/>
    </source>
</evidence>
<keyword evidence="3" id="KW-0732">Signal</keyword>
<gene>
    <name evidence="4" type="ORF">DNG_05663</name>
</gene>
<keyword evidence="2" id="KW-0812">Transmembrane</keyword>
<feature type="transmembrane region" description="Helical" evidence="2">
    <location>
        <begin position="220"/>
        <end position="242"/>
    </location>
</feature>
<comment type="caution">
    <text evidence="4">The sequence shown here is derived from an EMBL/GenBank/DDBJ whole genome shotgun (WGS) entry which is preliminary data.</text>
</comment>
<protein>
    <submittedName>
        <fullName evidence="4">Uncharacterized protein</fullName>
    </submittedName>
</protein>
<dbReference type="Proteomes" id="UP001187682">
    <property type="component" value="Unassembled WGS sequence"/>
</dbReference>
<reference evidence="4" key="1">
    <citation type="submission" date="2018-03" db="EMBL/GenBank/DDBJ databases">
        <authorList>
            <person name="Guldener U."/>
        </authorList>
    </citation>
    <scope>NUCLEOTIDE SEQUENCE</scope>
</reference>
<evidence type="ECO:0000256" key="3">
    <source>
        <dbReference type="SAM" id="SignalP"/>
    </source>
</evidence>
<proteinExistence type="predicted"/>
<accession>A0AAE8N1C0</accession>
<dbReference type="EMBL" id="ONZQ02000007">
    <property type="protein sequence ID" value="SPO02982.1"/>
    <property type="molecule type" value="Genomic_DNA"/>
</dbReference>
<keyword evidence="2" id="KW-1133">Transmembrane helix</keyword>
<organism evidence="4 5">
    <name type="scientific">Cephalotrichum gorgonifer</name>
    <dbReference type="NCBI Taxonomy" id="2041049"/>
    <lineage>
        <taxon>Eukaryota</taxon>
        <taxon>Fungi</taxon>
        <taxon>Dikarya</taxon>
        <taxon>Ascomycota</taxon>
        <taxon>Pezizomycotina</taxon>
        <taxon>Sordariomycetes</taxon>
        <taxon>Hypocreomycetidae</taxon>
        <taxon>Microascales</taxon>
        <taxon>Microascaceae</taxon>
        <taxon>Cephalotrichum</taxon>
    </lineage>
</organism>
<evidence type="ECO:0000256" key="1">
    <source>
        <dbReference type="SAM" id="MobiDB-lite"/>
    </source>
</evidence>
<dbReference type="AlphaFoldDB" id="A0AAE8N1C0"/>
<evidence type="ECO:0000256" key="2">
    <source>
        <dbReference type="SAM" id="Phobius"/>
    </source>
</evidence>
<feature type="chain" id="PRO_5042126608" evidence="3">
    <location>
        <begin position="33"/>
        <end position="310"/>
    </location>
</feature>
<keyword evidence="5" id="KW-1185">Reference proteome</keyword>